<dbReference type="GO" id="GO:0046340">
    <property type="term" value="P:diacylglycerol catabolic process"/>
    <property type="evidence" value="ECO:0007669"/>
    <property type="project" value="TreeGrafter"/>
</dbReference>
<comment type="caution">
    <text evidence="17">The sequence shown here is derived from an EMBL/GenBank/DDBJ whole genome shotgun (WGS) entry which is preliminary data.</text>
</comment>
<protein>
    <recommendedName>
        <fullName evidence="14">sn-1-specific diacylglycerol lipase</fullName>
        <ecNumber evidence="14">3.1.1.116</ecNumber>
    </recommendedName>
</protein>
<dbReference type="InterPro" id="IPR002921">
    <property type="entry name" value="Fungal_lipase-type"/>
</dbReference>
<evidence type="ECO:0000256" key="3">
    <source>
        <dbReference type="ARBA" id="ARBA00022475"/>
    </source>
</evidence>
<evidence type="ECO:0000256" key="11">
    <source>
        <dbReference type="ARBA" id="ARBA00023098"/>
    </source>
</evidence>
<proteinExistence type="predicted"/>
<dbReference type="PANTHER" id="PTHR45792:SF8">
    <property type="entry name" value="DIACYLGLYCEROL LIPASE-ALPHA"/>
    <property type="match status" value="1"/>
</dbReference>
<evidence type="ECO:0000256" key="15">
    <source>
        <dbReference type="SAM" id="Phobius"/>
    </source>
</evidence>
<evidence type="ECO:0000256" key="6">
    <source>
        <dbReference type="ARBA" id="ARBA00022723"/>
    </source>
</evidence>
<reference evidence="17" key="1">
    <citation type="submission" date="2021-02" db="EMBL/GenBank/DDBJ databases">
        <authorList>
            <person name="Nowell W R."/>
        </authorList>
    </citation>
    <scope>NUCLEOTIDE SEQUENCE</scope>
</reference>
<keyword evidence="3" id="KW-1003">Cell membrane</keyword>
<accession>A0A813VIL3</accession>
<sequence length="711" mass="81011">MPSIHLFNRRFNFASDDLTLPSLIDIILRFPLLIIFIIYHLNDKLSNSICSSSFYIGYFYPLLIIYIGIIIISSIICFVSLQGTPVNNIYPRRHMSLLIYIRLIFVLIDIIINIIGLIIILKSFEICEFLSRRIMILSIIISAILAISLFIILAIFIDLTGVVSAEKKWEMRIKFIFSCGRSYGGQSSDIQNIVKTLQYLFDDERFDLVASDVATGLILLQQEDLLEERSIDIIESAPLNIVQEGLYYNSYAQSAFGWFSLAYQYRMTFIPRILFAMRYRTIGLCCCCCGLTCCQNPDSLYDPCGSQYTTLQYLLRKQKPIILYANFFGAFGRAPFYIAADNEKKTIIISIPYQYRMTFIPRILFAMRYRTIGLCCCCCGLTCCQNPDSLYDPCGSQYKTLQYLLRKQKPIILYANFFGAFGRAPFYIAADNEKKTIIISIRGTLSAMDILTDINAVEDILETELFGNGHCHSGMHSAAKYIHNDISTRLVDIFVKYPDYTLVICGYSLGAGVAAILSILFKSTYPHVKCYGIAMPGSVLSENLALATRDFIYSYVVDVDMIARASIHSLKHLRDRIIDALNKCNRNKLRVLTTTFIRTLTKRRLVFHSMMSESTLTNTSLDMNSTISQIVSTDHSSEYERLIIPGTIIHLYSTDRVGLFTRKASYRACISTYNQFTQFIVHPRMWFDHFPASYSTALADVIENLNNSSTV</sequence>
<keyword evidence="7" id="KW-0378">Hydrolase</keyword>
<evidence type="ECO:0000256" key="14">
    <source>
        <dbReference type="ARBA" id="ARBA00026104"/>
    </source>
</evidence>
<evidence type="ECO:0000256" key="8">
    <source>
        <dbReference type="ARBA" id="ARBA00022837"/>
    </source>
</evidence>
<keyword evidence="5 15" id="KW-0812">Transmembrane</keyword>
<evidence type="ECO:0000256" key="5">
    <source>
        <dbReference type="ARBA" id="ARBA00022692"/>
    </source>
</evidence>
<evidence type="ECO:0000256" key="2">
    <source>
        <dbReference type="ARBA" id="ARBA00004651"/>
    </source>
</evidence>
<dbReference type="Pfam" id="PF01764">
    <property type="entry name" value="Lipase_3"/>
    <property type="match status" value="1"/>
</dbReference>
<evidence type="ECO:0000256" key="12">
    <source>
        <dbReference type="ARBA" id="ARBA00023136"/>
    </source>
</evidence>
<keyword evidence="11" id="KW-0443">Lipid metabolism</keyword>
<dbReference type="Gene3D" id="3.40.50.1820">
    <property type="entry name" value="alpha/beta hydrolase"/>
    <property type="match status" value="1"/>
</dbReference>
<dbReference type="GO" id="GO:0005886">
    <property type="term" value="C:plasma membrane"/>
    <property type="evidence" value="ECO:0007669"/>
    <property type="project" value="UniProtKB-SubCell"/>
</dbReference>
<feature type="transmembrane region" description="Helical" evidence="15">
    <location>
        <begin position="101"/>
        <end position="122"/>
    </location>
</feature>
<gene>
    <name evidence="17" type="ORF">JYZ213_LOCUS7501</name>
</gene>
<feature type="transmembrane region" description="Helical" evidence="15">
    <location>
        <begin position="134"/>
        <end position="157"/>
    </location>
</feature>
<keyword evidence="9" id="KW-0442">Lipid degradation</keyword>
<organism evidence="17 18">
    <name type="scientific">Adineta steineri</name>
    <dbReference type="NCBI Taxonomy" id="433720"/>
    <lineage>
        <taxon>Eukaryota</taxon>
        <taxon>Metazoa</taxon>
        <taxon>Spiralia</taxon>
        <taxon>Gnathifera</taxon>
        <taxon>Rotifera</taxon>
        <taxon>Eurotatoria</taxon>
        <taxon>Bdelloidea</taxon>
        <taxon>Adinetida</taxon>
        <taxon>Adinetidae</taxon>
        <taxon>Adineta</taxon>
    </lineage>
</organism>
<dbReference type="InterPro" id="IPR029058">
    <property type="entry name" value="AB_hydrolase_fold"/>
</dbReference>
<keyword evidence="12 15" id="KW-0472">Membrane</keyword>
<comment type="cofactor">
    <cofactor evidence="1">
        <name>Ca(2+)</name>
        <dbReference type="ChEBI" id="CHEBI:29108"/>
    </cofactor>
</comment>
<name>A0A813VIL3_9BILA</name>
<comment type="catalytic activity">
    <reaction evidence="13">
        <text>a 1,2-diacyl-sn-glycerol + H2O = a 2-acylglycerol + a fatty acid + H(+)</text>
        <dbReference type="Rhea" id="RHEA:33275"/>
        <dbReference type="ChEBI" id="CHEBI:15377"/>
        <dbReference type="ChEBI" id="CHEBI:15378"/>
        <dbReference type="ChEBI" id="CHEBI:17389"/>
        <dbReference type="ChEBI" id="CHEBI:17815"/>
        <dbReference type="ChEBI" id="CHEBI:28868"/>
        <dbReference type="EC" id="3.1.1.116"/>
    </reaction>
    <physiologicalReaction direction="left-to-right" evidence="13">
        <dbReference type="Rhea" id="RHEA:33276"/>
    </physiologicalReaction>
</comment>
<evidence type="ECO:0000256" key="13">
    <source>
        <dbReference type="ARBA" id="ARBA00024531"/>
    </source>
</evidence>
<evidence type="ECO:0000256" key="1">
    <source>
        <dbReference type="ARBA" id="ARBA00001913"/>
    </source>
</evidence>
<dbReference type="GO" id="GO:0016298">
    <property type="term" value="F:lipase activity"/>
    <property type="evidence" value="ECO:0007669"/>
    <property type="project" value="TreeGrafter"/>
</dbReference>
<dbReference type="Proteomes" id="UP000663845">
    <property type="component" value="Unassembled WGS sequence"/>
</dbReference>
<feature type="transmembrane region" description="Helical" evidence="15">
    <location>
        <begin position="54"/>
        <end position="81"/>
    </location>
</feature>
<dbReference type="GO" id="GO:0046872">
    <property type="term" value="F:metal ion binding"/>
    <property type="evidence" value="ECO:0007669"/>
    <property type="project" value="UniProtKB-KW"/>
</dbReference>
<evidence type="ECO:0000256" key="7">
    <source>
        <dbReference type="ARBA" id="ARBA00022801"/>
    </source>
</evidence>
<keyword evidence="4" id="KW-0597">Phosphoprotein</keyword>
<evidence type="ECO:0000313" key="17">
    <source>
        <dbReference type="EMBL" id="CAF0843654.1"/>
    </source>
</evidence>
<dbReference type="SUPFAM" id="SSF53474">
    <property type="entry name" value="alpha/beta-Hydrolases"/>
    <property type="match status" value="1"/>
</dbReference>
<dbReference type="CDD" id="cd00519">
    <property type="entry name" value="Lipase_3"/>
    <property type="match status" value="1"/>
</dbReference>
<evidence type="ECO:0000256" key="10">
    <source>
        <dbReference type="ARBA" id="ARBA00022989"/>
    </source>
</evidence>
<dbReference type="EMBL" id="CAJNOG010000049">
    <property type="protein sequence ID" value="CAF0843654.1"/>
    <property type="molecule type" value="Genomic_DNA"/>
</dbReference>
<dbReference type="PANTHER" id="PTHR45792">
    <property type="entry name" value="DIACYLGLYCEROL LIPASE HOMOLOG-RELATED"/>
    <property type="match status" value="1"/>
</dbReference>
<keyword evidence="6" id="KW-0479">Metal-binding</keyword>
<dbReference type="GO" id="GO:0019369">
    <property type="term" value="P:arachidonate metabolic process"/>
    <property type="evidence" value="ECO:0007669"/>
    <property type="project" value="TreeGrafter"/>
</dbReference>
<evidence type="ECO:0000256" key="9">
    <source>
        <dbReference type="ARBA" id="ARBA00022963"/>
    </source>
</evidence>
<keyword evidence="8" id="KW-0106">Calcium</keyword>
<dbReference type="InterPro" id="IPR052214">
    <property type="entry name" value="DAG_Lipase-Related"/>
</dbReference>
<dbReference type="EC" id="3.1.1.116" evidence="14"/>
<evidence type="ECO:0000313" key="18">
    <source>
        <dbReference type="Proteomes" id="UP000663845"/>
    </source>
</evidence>
<feature type="domain" description="Fungal lipase-type" evidence="16">
    <location>
        <begin position="439"/>
        <end position="566"/>
    </location>
</feature>
<keyword evidence="10 15" id="KW-1133">Transmembrane helix</keyword>
<comment type="subcellular location">
    <subcellularLocation>
        <location evidence="2">Cell membrane</location>
        <topology evidence="2">Multi-pass membrane protein</topology>
    </subcellularLocation>
</comment>
<evidence type="ECO:0000259" key="16">
    <source>
        <dbReference type="Pfam" id="PF01764"/>
    </source>
</evidence>
<evidence type="ECO:0000256" key="4">
    <source>
        <dbReference type="ARBA" id="ARBA00022553"/>
    </source>
</evidence>
<feature type="transmembrane region" description="Helical" evidence="15">
    <location>
        <begin position="20"/>
        <end position="42"/>
    </location>
</feature>
<dbReference type="AlphaFoldDB" id="A0A813VIL3"/>